<evidence type="ECO:0000313" key="3">
    <source>
        <dbReference type="Proteomes" id="UP000438476"/>
    </source>
</evidence>
<dbReference type="EMBL" id="WTYT01000002">
    <property type="protein sequence ID" value="MXO65146.1"/>
    <property type="molecule type" value="Genomic_DNA"/>
</dbReference>
<organism evidence="2 3">
    <name type="scientific">Altericroceibacterium endophyticum</name>
    <dbReference type="NCBI Taxonomy" id="1808508"/>
    <lineage>
        <taxon>Bacteria</taxon>
        <taxon>Pseudomonadati</taxon>
        <taxon>Pseudomonadota</taxon>
        <taxon>Alphaproteobacteria</taxon>
        <taxon>Sphingomonadales</taxon>
        <taxon>Erythrobacteraceae</taxon>
        <taxon>Altericroceibacterium</taxon>
    </lineage>
</organism>
<protein>
    <submittedName>
        <fullName evidence="2">Uncharacterized protein</fullName>
    </submittedName>
</protein>
<proteinExistence type="predicted"/>
<accession>A0A6I4T2R2</accession>
<gene>
    <name evidence="2" type="ORF">GRI91_05210</name>
</gene>
<feature type="chain" id="PRO_5026332316" evidence="1">
    <location>
        <begin position="26"/>
        <end position="82"/>
    </location>
</feature>
<evidence type="ECO:0000313" key="2">
    <source>
        <dbReference type="EMBL" id="MXO65146.1"/>
    </source>
</evidence>
<dbReference type="RefSeq" id="WP_160735576.1">
    <property type="nucleotide sequence ID" value="NZ_WTYT01000002.1"/>
</dbReference>
<sequence>MMRVSFLSLTALLPAALNPSLIAQAEGITLALCGGAPDRPALTIPLDQPPLPGTPGAACCAKGCHSSEKKRKNSETDQADEN</sequence>
<comment type="caution">
    <text evidence="2">The sequence shown here is derived from an EMBL/GenBank/DDBJ whole genome shotgun (WGS) entry which is preliminary data.</text>
</comment>
<reference evidence="2 3" key="1">
    <citation type="submission" date="2019-12" db="EMBL/GenBank/DDBJ databases">
        <title>Genomic-based taxomic classification of the family Erythrobacteraceae.</title>
        <authorList>
            <person name="Xu L."/>
        </authorList>
    </citation>
    <scope>NUCLEOTIDE SEQUENCE [LARGE SCALE GENOMIC DNA]</scope>
    <source>
        <strain evidence="2 3">LMG 29518</strain>
    </source>
</reference>
<evidence type="ECO:0000256" key="1">
    <source>
        <dbReference type="SAM" id="SignalP"/>
    </source>
</evidence>
<dbReference type="Proteomes" id="UP000438476">
    <property type="component" value="Unassembled WGS sequence"/>
</dbReference>
<dbReference type="OrthoDB" id="7511203at2"/>
<name>A0A6I4T2R2_9SPHN</name>
<feature type="signal peptide" evidence="1">
    <location>
        <begin position="1"/>
        <end position="25"/>
    </location>
</feature>
<dbReference type="AlphaFoldDB" id="A0A6I4T2R2"/>
<keyword evidence="1" id="KW-0732">Signal</keyword>
<keyword evidence="3" id="KW-1185">Reference proteome</keyword>